<evidence type="ECO:0000313" key="1">
    <source>
        <dbReference type="EMBL" id="NOH36199.1"/>
    </source>
</evidence>
<evidence type="ECO:0000313" key="2">
    <source>
        <dbReference type="Proteomes" id="UP000525336"/>
    </source>
</evidence>
<dbReference type="RefSeq" id="WP_154724110.1">
    <property type="nucleotide sequence ID" value="NZ_VTXW01000039.1"/>
</dbReference>
<dbReference type="AlphaFoldDB" id="A0A7Y3YT63"/>
<name>A0A7Y3YT63_9VIBR</name>
<comment type="caution">
    <text evidence="1">The sequence shown here is derived from an EMBL/GenBank/DDBJ whole genome shotgun (WGS) entry which is preliminary data.</text>
</comment>
<sequence length="182" mass="21050">MGFFSFKTADTKQSIFNTCTEKCRPVYMLQPNNEDPIYEPAYEGYGVFGGVDAYTWLAKHNLPTTVTNSYDDDELRTLGIKLAFGLDSFEYDNHLFIKENELDVLRQVNPALLEREFTQFQAFSDFIIVNGEEIRPNDLPSHLRTDLQLAPVKYPLKFSFRKGKQYSDYPASESCPYQGYFI</sequence>
<dbReference type="EMBL" id="VTXW01000039">
    <property type="protein sequence ID" value="NOH36199.1"/>
    <property type="molecule type" value="Genomic_DNA"/>
</dbReference>
<proteinExistence type="predicted"/>
<gene>
    <name evidence="1" type="ORF">F0245_23100</name>
</gene>
<accession>A0A7Y3YT63</accession>
<dbReference type="Proteomes" id="UP000525336">
    <property type="component" value="Unassembled WGS sequence"/>
</dbReference>
<reference evidence="1 2" key="1">
    <citation type="submission" date="2019-09" db="EMBL/GenBank/DDBJ databases">
        <title>Draft genome sequencing and comparative genomics of hatchery-associated Vibrios.</title>
        <authorList>
            <person name="Kehlet-Delgado H."/>
            <person name="Mueller R.S."/>
        </authorList>
    </citation>
    <scope>NUCLEOTIDE SEQUENCE [LARGE SCALE GENOMIC DNA]</scope>
    <source>
        <strain evidence="1 2">00-90-10</strain>
    </source>
</reference>
<protein>
    <submittedName>
        <fullName evidence="1">Uncharacterized protein</fullName>
    </submittedName>
</protein>
<organism evidence="1 2">
    <name type="scientific">Vibrio chagasii</name>
    <dbReference type="NCBI Taxonomy" id="170679"/>
    <lineage>
        <taxon>Bacteria</taxon>
        <taxon>Pseudomonadati</taxon>
        <taxon>Pseudomonadota</taxon>
        <taxon>Gammaproteobacteria</taxon>
        <taxon>Vibrionales</taxon>
        <taxon>Vibrionaceae</taxon>
        <taxon>Vibrio</taxon>
    </lineage>
</organism>